<keyword evidence="5" id="KW-1185">Reference proteome</keyword>
<dbReference type="SUPFAM" id="SSF55347">
    <property type="entry name" value="Glyceraldehyde-3-phosphate dehydrogenase-like, C-terminal domain"/>
    <property type="match status" value="1"/>
</dbReference>
<accession>A0A3S8ZR50</accession>
<reference evidence="4 5" key="1">
    <citation type="submission" date="2018-12" db="EMBL/GenBank/DDBJ databases">
        <title>Complete genome sequence of Iodobacter sp. H11R3.</title>
        <authorList>
            <person name="Bae J.-W."/>
        </authorList>
    </citation>
    <scope>NUCLEOTIDE SEQUENCE [LARGE SCALE GENOMIC DNA]</scope>
    <source>
        <strain evidence="4 5">H11R3</strain>
    </source>
</reference>
<dbReference type="SUPFAM" id="SSF51735">
    <property type="entry name" value="NAD(P)-binding Rossmann-fold domains"/>
    <property type="match status" value="1"/>
</dbReference>
<proteinExistence type="inferred from homology"/>
<dbReference type="GO" id="GO:0016620">
    <property type="term" value="F:oxidoreductase activity, acting on the aldehyde or oxo group of donors, NAD or NADP as acceptor"/>
    <property type="evidence" value="ECO:0007669"/>
    <property type="project" value="InterPro"/>
</dbReference>
<dbReference type="InterPro" id="IPR036291">
    <property type="entry name" value="NAD(P)-bd_dom_sf"/>
</dbReference>
<evidence type="ECO:0008006" key="6">
    <source>
        <dbReference type="Google" id="ProtNLM"/>
    </source>
</evidence>
<dbReference type="GO" id="GO:0008652">
    <property type="term" value="P:amino acid biosynthetic process"/>
    <property type="evidence" value="ECO:0007669"/>
    <property type="project" value="InterPro"/>
</dbReference>
<dbReference type="InterPro" id="IPR000534">
    <property type="entry name" value="Semialdehyde_DH_NAD-bd"/>
</dbReference>
<dbReference type="KEGG" id="iod:EJO50_05345"/>
<dbReference type="Proteomes" id="UP000282438">
    <property type="component" value="Chromosome"/>
</dbReference>
<dbReference type="AlphaFoldDB" id="A0A3S8ZR50"/>
<evidence type="ECO:0000313" key="5">
    <source>
        <dbReference type="Proteomes" id="UP000282438"/>
    </source>
</evidence>
<dbReference type="EMBL" id="CP034433">
    <property type="protein sequence ID" value="AZN35958.1"/>
    <property type="molecule type" value="Genomic_DNA"/>
</dbReference>
<dbReference type="Pfam" id="PF01118">
    <property type="entry name" value="Semialdhyde_dh"/>
    <property type="match status" value="1"/>
</dbReference>
<dbReference type="Gene3D" id="3.40.50.720">
    <property type="entry name" value="NAD(P)-binding Rossmann-like Domain"/>
    <property type="match status" value="1"/>
</dbReference>
<sequence length="354" mass="37440">MGAISVVYPLHCLAMRVVSADFGFCIFIFSKDLIMAVKPLSLAVVGANSTSGETLLEVLGATSQSFSTFFPLAVTDEGEMVEFRGQDFPILGVEDFNWEVPDLVVFCGEDPACAIRYAKIAAEAGAAVVDLSGGADVPLAEADTRLKRGGVACMPHEVTTILLPVLKALAKAAPFSGLTVTAMLSVSQDGKQGIYELSEQTRALFAQSEVQISHYAKRMAFNLHPSIGAIDEYGASVEEMRIIAEVGSVCVDVPMSLTCTRVPMFFGHGISLNVRFSEDITLNALKAVLTDAEGVYLLEVQGAAGLVTPQDVIGGDKVWVSRVRASGQGVSLWLAGDNTRLGAMAVLRLLGAAT</sequence>
<dbReference type="Gene3D" id="3.30.360.10">
    <property type="entry name" value="Dihydrodipicolinate Reductase, domain 2"/>
    <property type="match status" value="1"/>
</dbReference>
<evidence type="ECO:0000259" key="2">
    <source>
        <dbReference type="Pfam" id="PF01118"/>
    </source>
</evidence>
<dbReference type="PANTHER" id="PTHR46278:SF2">
    <property type="entry name" value="ASPARTATE-SEMIALDEHYDE DEHYDROGENASE"/>
    <property type="match status" value="1"/>
</dbReference>
<dbReference type="OrthoDB" id="9805684at2"/>
<dbReference type="InterPro" id="IPR012280">
    <property type="entry name" value="Semialdhyde_DH_dimer_dom"/>
</dbReference>
<protein>
    <recommendedName>
        <fullName evidence="6">Aspartate-semialdehyde dehydrogenase</fullName>
    </recommendedName>
</protein>
<comment type="similarity">
    <text evidence="1">Belongs to the aspartate-semialdehyde dehydrogenase family.</text>
</comment>
<name>A0A3S8ZR50_9NEIS</name>
<dbReference type="Pfam" id="PF02774">
    <property type="entry name" value="Semialdhyde_dhC"/>
    <property type="match status" value="1"/>
</dbReference>
<evidence type="ECO:0000313" key="4">
    <source>
        <dbReference type="EMBL" id="AZN35958.1"/>
    </source>
</evidence>
<evidence type="ECO:0000256" key="1">
    <source>
        <dbReference type="ARBA" id="ARBA00010584"/>
    </source>
</evidence>
<feature type="domain" description="Semialdehyde dehydrogenase NAD-binding" evidence="2">
    <location>
        <begin position="42"/>
        <end position="133"/>
    </location>
</feature>
<dbReference type="GO" id="GO:0051287">
    <property type="term" value="F:NAD binding"/>
    <property type="evidence" value="ECO:0007669"/>
    <property type="project" value="InterPro"/>
</dbReference>
<dbReference type="PANTHER" id="PTHR46278">
    <property type="entry name" value="DEHYDROGENASE, PUTATIVE-RELATED"/>
    <property type="match status" value="1"/>
</dbReference>
<organism evidence="4 5">
    <name type="scientific">Iodobacter ciconiae</name>
    <dbReference type="NCBI Taxonomy" id="2496266"/>
    <lineage>
        <taxon>Bacteria</taxon>
        <taxon>Pseudomonadati</taxon>
        <taxon>Pseudomonadota</taxon>
        <taxon>Betaproteobacteria</taxon>
        <taxon>Neisseriales</taxon>
        <taxon>Chitinibacteraceae</taxon>
        <taxon>Iodobacter</taxon>
    </lineage>
</organism>
<dbReference type="GO" id="GO:0046983">
    <property type="term" value="F:protein dimerization activity"/>
    <property type="evidence" value="ECO:0007669"/>
    <property type="project" value="InterPro"/>
</dbReference>
<evidence type="ECO:0000259" key="3">
    <source>
        <dbReference type="Pfam" id="PF02774"/>
    </source>
</evidence>
<gene>
    <name evidence="4" type="ORF">EJO50_05345</name>
</gene>
<feature type="domain" description="Semialdehyde dehydrogenase dimerisation" evidence="3">
    <location>
        <begin position="166"/>
        <end position="340"/>
    </location>
</feature>
<dbReference type="CDD" id="cd18129">
    <property type="entry name" value="ASADH_C_USG1_like"/>
    <property type="match status" value="1"/>
</dbReference>
<dbReference type="PIRSF" id="PIRSF000148">
    <property type="entry name" value="ASA_dh"/>
    <property type="match status" value="1"/>
</dbReference>